<evidence type="ECO:0000256" key="5">
    <source>
        <dbReference type="ARBA" id="ARBA00023136"/>
    </source>
</evidence>
<dbReference type="SUPFAM" id="SSF53850">
    <property type="entry name" value="Periplasmic binding protein-like II"/>
    <property type="match status" value="1"/>
</dbReference>
<evidence type="ECO:0000256" key="1">
    <source>
        <dbReference type="ARBA" id="ARBA00004651"/>
    </source>
</evidence>
<evidence type="ECO:0000256" key="2">
    <source>
        <dbReference type="ARBA" id="ARBA00022475"/>
    </source>
</evidence>
<evidence type="ECO:0000256" key="7">
    <source>
        <dbReference type="ARBA" id="ARBA00023180"/>
    </source>
</evidence>
<evidence type="ECO:0000256" key="4">
    <source>
        <dbReference type="ARBA" id="ARBA00022989"/>
    </source>
</evidence>
<dbReference type="Proteomes" id="UP001431783">
    <property type="component" value="Unassembled WGS sequence"/>
</dbReference>
<accession>A0AAW1U1T7</accession>
<keyword evidence="10" id="KW-1185">Reference proteome</keyword>
<reference evidence="9 10" key="1">
    <citation type="submission" date="2023-03" db="EMBL/GenBank/DDBJ databases">
        <title>Genome insight into feeding habits of ladybird beetles.</title>
        <authorList>
            <person name="Li H.-S."/>
            <person name="Huang Y.-H."/>
            <person name="Pang H."/>
        </authorList>
    </citation>
    <scope>NUCLEOTIDE SEQUENCE [LARGE SCALE GENOMIC DNA]</scope>
    <source>
        <strain evidence="9">SYSU_2023b</strain>
        <tissue evidence="9">Whole body</tissue>
    </source>
</reference>
<keyword evidence="7" id="KW-0325">Glycoprotein</keyword>
<evidence type="ECO:0000256" key="8">
    <source>
        <dbReference type="SAM" id="Phobius"/>
    </source>
</evidence>
<keyword evidence="5 8" id="KW-0472">Membrane</keyword>
<evidence type="ECO:0008006" key="11">
    <source>
        <dbReference type="Google" id="ProtNLM"/>
    </source>
</evidence>
<keyword evidence="6" id="KW-0675">Receptor</keyword>
<protein>
    <recommendedName>
        <fullName evidence="11">Ionotropic receptor</fullName>
    </recommendedName>
</protein>
<evidence type="ECO:0000256" key="6">
    <source>
        <dbReference type="ARBA" id="ARBA00023170"/>
    </source>
</evidence>
<keyword evidence="4 8" id="KW-1133">Transmembrane helix</keyword>
<dbReference type="PANTHER" id="PTHR42643">
    <property type="entry name" value="IONOTROPIC RECEPTOR 20A-RELATED"/>
    <property type="match status" value="1"/>
</dbReference>
<comment type="caution">
    <text evidence="9">The sequence shown here is derived from an EMBL/GenBank/DDBJ whole genome shotgun (WGS) entry which is preliminary data.</text>
</comment>
<feature type="transmembrane region" description="Helical" evidence="8">
    <location>
        <begin position="176"/>
        <end position="203"/>
    </location>
</feature>
<proteinExistence type="predicted"/>
<gene>
    <name evidence="9" type="ORF">WA026_022149</name>
</gene>
<dbReference type="GO" id="GO:0005886">
    <property type="term" value="C:plasma membrane"/>
    <property type="evidence" value="ECO:0007669"/>
    <property type="project" value="UniProtKB-SubCell"/>
</dbReference>
<evidence type="ECO:0000313" key="9">
    <source>
        <dbReference type="EMBL" id="KAK9873344.1"/>
    </source>
</evidence>
<sequence length="221" mass="25406">MQELSNSKLKSGGWGEINRDFFKTSFDPIIRTIGENFETVDNSDDAIDRVADGKFAFYENIYFLKEAIVKRQLRFQLHNMKKNSTNVTSSTLTNEIVKEDRSLHIMGDCVINMPISIGLQKNSPIKPKLDKHIRRVLEAGLIKKWLDDTMLNILNAEVQTDQEETKAIMSMKKFSGALTVLIIGYILSIILFLAEVLYFNLIFKKDPNYNKYSRSIVKKSE</sequence>
<evidence type="ECO:0000313" key="10">
    <source>
        <dbReference type="Proteomes" id="UP001431783"/>
    </source>
</evidence>
<keyword evidence="2" id="KW-1003">Cell membrane</keyword>
<evidence type="ECO:0000256" key="3">
    <source>
        <dbReference type="ARBA" id="ARBA00022692"/>
    </source>
</evidence>
<organism evidence="9 10">
    <name type="scientific">Henosepilachna vigintioctopunctata</name>
    <dbReference type="NCBI Taxonomy" id="420089"/>
    <lineage>
        <taxon>Eukaryota</taxon>
        <taxon>Metazoa</taxon>
        <taxon>Ecdysozoa</taxon>
        <taxon>Arthropoda</taxon>
        <taxon>Hexapoda</taxon>
        <taxon>Insecta</taxon>
        <taxon>Pterygota</taxon>
        <taxon>Neoptera</taxon>
        <taxon>Endopterygota</taxon>
        <taxon>Coleoptera</taxon>
        <taxon>Polyphaga</taxon>
        <taxon>Cucujiformia</taxon>
        <taxon>Coccinelloidea</taxon>
        <taxon>Coccinellidae</taxon>
        <taxon>Epilachninae</taxon>
        <taxon>Epilachnini</taxon>
        <taxon>Henosepilachna</taxon>
    </lineage>
</organism>
<keyword evidence="3 8" id="KW-0812">Transmembrane</keyword>
<dbReference type="AlphaFoldDB" id="A0AAW1U1T7"/>
<dbReference type="EMBL" id="JARQZJ010000018">
    <property type="protein sequence ID" value="KAK9873344.1"/>
    <property type="molecule type" value="Genomic_DNA"/>
</dbReference>
<comment type="subcellular location">
    <subcellularLocation>
        <location evidence="1">Cell membrane</location>
        <topology evidence="1">Multi-pass membrane protein</topology>
    </subcellularLocation>
</comment>
<dbReference type="InterPro" id="IPR052192">
    <property type="entry name" value="Insect_Ionotropic_Sensory_Rcpt"/>
</dbReference>
<name>A0AAW1U1T7_9CUCU</name>
<dbReference type="PANTHER" id="PTHR42643:SF35">
    <property type="entry name" value="IONOTROPIC RECEPTOR 68A, ISOFORM A"/>
    <property type="match status" value="1"/>
</dbReference>